<dbReference type="Gene3D" id="3.20.20.140">
    <property type="entry name" value="Metal-dependent hydrolases"/>
    <property type="match status" value="1"/>
</dbReference>
<evidence type="ECO:0000313" key="2">
    <source>
        <dbReference type="Proteomes" id="UP001589836"/>
    </source>
</evidence>
<dbReference type="EMBL" id="JBHLTP010000023">
    <property type="protein sequence ID" value="MFC0525858.1"/>
    <property type="molecule type" value="Genomic_DNA"/>
</dbReference>
<proteinExistence type="predicted"/>
<dbReference type="SUPFAM" id="SSF51556">
    <property type="entry name" value="Metallo-dependent hydrolases"/>
    <property type="match status" value="1"/>
</dbReference>
<dbReference type="RefSeq" id="WP_377351627.1">
    <property type="nucleotide sequence ID" value="NZ_JBHLTP010000023.1"/>
</dbReference>
<protein>
    <submittedName>
        <fullName evidence="1">DUF6282 family protein</fullName>
    </submittedName>
</protein>
<dbReference type="InterPro" id="IPR046249">
    <property type="entry name" value="DUF6282"/>
</dbReference>
<reference evidence="1 2" key="1">
    <citation type="submission" date="2024-09" db="EMBL/GenBank/DDBJ databases">
        <authorList>
            <person name="Sun Q."/>
            <person name="Mori K."/>
        </authorList>
    </citation>
    <scope>NUCLEOTIDE SEQUENCE [LARGE SCALE GENOMIC DNA]</scope>
    <source>
        <strain evidence="1 2">NCAIM B.02529</strain>
    </source>
</reference>
<sequence length="308" mass="34669">MYDNRDNQFEYHPLLKGAYELHVHSSPSAFPRKQTDWELVEEARKAGMKGLVMKAHEGATFDRAALIREKIPDMHVYGGLVCNLFTGGLSSHAVDMALRMGAKMIWMPTISAHQHAKYFAEHRQERFFNSETTLDDSQSNLTILTKDHQVKDEVKRILYLIASYDAILATGHLSPYEVDILVEEARSIGVEKILIQHADLGIARIPMDLQRKLVNQGCYIEKCYLACGNDFNNITIPQMAESIQSLGADSCILVTDYGQPHNPTPVQGLNQFIKELLEEGMEEDIVRTMITTNPESLLFSEDQGKGGD</sequence>
<accession>A0ABV6LUA2</accession>
<keyword evidence="2" id="KW-1185">Reference proteome</keyword>
<dbReference type="Proteomes" id="UP001589836">
    <property type="component" value="Unassembled WGS sequence"/>
</dbReference>
<dbReference type="InterPro" id="IPR032466">
    <property type="entry name" value="Metal_Hydrolase"/>
</dbReference>
<dbReference type="Pfam" id="PF19799">
    <property type="entry name" value="DUF6282"/>
    <property type="match status" value="1"/>
</dbReference>
<name>A0ABV6LUA2_9BACI</name>
<evidence type="ECO:0000313" key="1">
    <source>
        <dbReference type="EMBL" id="MFC0525858.1"/>
    </source>
</evidence>
<comment type="caution">
    <text evidence="1">The sequence shown here is derived from an EMBL/GenBank/DDBJ whole genome shotgun (WGS) entry which is preliminary data.</text>
</comment>
<gene>
    <name evidence="1" type="ORF">ACFFGV_19975</name>
</gene>
<organism evidence="1 2">
    <name type="scientific">Pontibacillus salicampi</name>
    <dbReference type="NCBI Taxonomy" id="1449801"/>
    <lineage>
        <taxon>Bacteria</taxon>
        <taxon>Bacillati</taxon>
        <taxon>Bacillota</taxon>
        <taxon>Bacilli</taxon>
        <taxon>Bacillales</taxon>
        <taxon>Bacillaceae</taxon>
        <taxon>Pontibacillus</taxon>
    </lineage>
</organism>